<keyword evidence="1" id="KW-0812">Transmembrane</keyword>
<name>A0A8S4S172_9NEOP</name>
<keyword evidence="1" id="KW-1133">Transmembrane helix</keyword>
<dbReference type="AlphaFoldDB" id="A0A8S4S172"/>
<accession>A0A8S4S172</accession>
<organism evidence="2 3">
    <name type="scientific">Pararge aegeria aegeria</name>
    <dbReference type="NCBI Taxonomy" id="348720"/>
    <lineage>
        <taxon>Eukaryota</taxon>
        <taxon>Metazoa</taxon>
        <taxon>Ecdysozoa</taxon>
        <taxon>Arthropoda</taxon>
        <taxon>Hexapoda</taxon>
        <taxon>Insecta</taxon>
        <taxon>Pterygota</taxon>
        <taxon>Neoptera</taxon>
        <taxon>Endopterygota</taxon>
        <taxon>Lepidoptera</taxon>
        <taxon>Glossata</taxon>
        <taxon>Ditrysia</taxon>
        <taxon>Papilionoidea</taxon>
        <taxon>Nymphalidae</taxon>
        <taxon>Satyrinae</taxon>
        <taxon>Satyrini</taxon>
        <taxon>Parargina</taxon>
        <taxon>Pararge</taxon>
    </lineage>
</organism>
<keyword evidence="1" id="KW-0472">Membrane</keyword>
<reference evidence="2" key="1">
    <citation type="submission" date="2022-03" db="EMBL/GenBank/DDBJ databases">
        <authorList>
            <person name="Lindestad O."/>
        </authorList>
    </citation>
    <scope>NUCLEOTIDE SEQUENCE</scope>
</reference>
<gene>
    <name evidence="2" type="primary">jg5201</name>
    <name evidence="2" type="ORF">PAEG_LOCUS19545</name>
</gene>
<dbReference type="EMBL" id="CAKXAJ010025744">
    <property type="protein sequence ID" value="CAH2243396.1"/>
    <property type="molecule type" value="Genomic_DNA"/>
</dbReference>
<dbReference type="Proteomes" id="UP000838756">
    <property type="component" value="Unassembled WGS sequence"/>
</dbReference>
<keyword evidence="3" id="KW-1185">Reference proteome</keyword>
<protein>
    <submittedName>
        <fullName evidence="2">Jg5201 protein</fullName>
    </submittedName>
</protein>
<evidence type="ECO:0000313" key="3">
    <source>
        <dbReference type="Proteomes" id="UP000838756"/>
    </source>
</evidence>
<proteinExistence type="predicted"/>
<evidence type="ECO:0000313" key="2">
    <source>
        <dbReference type="EMBL" id="CAH2243396.1"/>
    </source>
</evidence>
<sequence length="127" mass="14817">MKVRDVVLIAILGVSTAAVLFALAAYLYIRRRRRKREDEEDGTSCAIRLRVTQRAMETAMLGISLRDQIRNVEIRRRTRVTDIAQLLKLKWPRAGHIVRRRYGRWGAKVLKWQHCTSKHSVGRPPTR</sequence>
<evidence type="ECO:0000256" key="1">
    <source>
        <dbReference type="SAM" id="Phobius"/>
    </source>
</evidence>
<dbReference type="OrthoDB" id="407509at2759"/>
<feature type="transmembrane region" description="Helical" evidence="1">
    <location>
        <begin position="6"/>
        <end position="29"/>
    </location>
</feature>
<comment type="caution">
    <text evidence="2">The sequence shown here is derived from an EMBL/GenBank/DDBJ whole genome shotgun (WGS) entry which is preliminary data.</text>
</comment>